<sequence length="177" mass="17882">MNRTAKTASWTVAALLLATAASGCSSSTKKAAEPAPEATVAANTAAADTEVKAATSQATVTTKSVGKLGEVLVDGKGKTLYLFMKDTKNKSNCSGACAVAWPPLHTSGTAKATGSAKSNLLGTTKGSGGTQVTYNGHPLYGFVNDTKAGQANGQGLNQFGALWWAVDADGNKVTTKP</sequence>
<keyword evidence="1" id="KW-0732">Signal</keyword>
<gene>
    <name evidence="2" type="ORF">ACFO3J_12300</name>
</gene>
<protein>
    <recommendedName>
        <fullName evidence="4">Lipoprotein with Yx(FWY)xxD motif</fullName>
    </recommendedName>
</protein>
<evidence type="ECO:0008006" key="4">
    <source>
        <dbReference type="Google" id="ProtNLM"/>
    </source>
</evidence>
<keyword evidence="3" id="KW-1185">Reference proteome</keyword>
<evidence type="ECO:0000313" key="2">
    <source>
        <dbReference type="EMBL" id="MFC4032260.1"/>
    </source>
</evidence>
<accession>A0ABV8HN71</accession>
<dbReference type="Pfam" id="PF03640">
    <property type="entry name" value="Lipoprotein_15"/>
    <property type="match status" value="2"/>
</dbReference>
<proteinExistence type="predicted"/>
<dbReference type="EMBL" id="JBHSBB010000009">
    <property type="protein sequence ID" value="MFC4032260.1"/>
    <property type="molecule type" value="Genomic_DNA"/>
</dbReference>
<dbReference type="Proteomes" id="UP001595765">
    <property type="component" value="Unassembled WGS sequence"/>
</dbReference>
<dbReference type="RefSeq" id="WP_386429046.1">
    <property type="nucleotide sequence ID" value="NZ_JBHSBB010000009.1"/>
</dbReference>
<name>A0ABV8HN71_9ACTN</name>
<evidence type="ECO:0000256" key="1">
    <source>
        <dbReference type="SAM" id="SignalP"/>
    </source>
</evidence>
<dbReference type="PANTHER" id="PTHR39335:SF1">
    <property type="entry name" value="BLL4220 PROTEIN"/>
    <property type="match status" value="1"/>
</dbReference>
<evidence type="ECO:0000313" key="3">
    <source>
        <dbReference type="Proteomes" id="UP001595765"/>
    </source>
</evidence>
<reference evidence="3" key="1">
    <citation type="journal article" date="2019" name="Int. J. Syst. Evol. Microbiol.">
        <title>The Global Catalogue of Microorganisms (GCM) 10K type strain sequencing project: providing services to taxonomists for standard genome sequencing and annotation.</title>
        <authorList>
            <consortium name="The Broad Institute Genomics Platform"/>
            <consortium name="The Broad Institute Genome Sequencing Center for Infectious Disease"/>
            <person name="Wu L."/>
            <person name="Ma J."/>
        </authorList>
    </citation>
    <scope>NUCLEOTIDE SEQUENCE [LARGE SCALE GENOMIC DNA]</scope>
    <source>
        <strain evidence="3">CGMCC 4.7237</strain>
    </source>
</reference>
<organism evidence="2 3">
    <name type="scientific">Streptomyces polygonati</name>
    <dbReference type="NCBI Taxonomy" id="1617087"/>
    <lineage>
        <taxon>Bacteria</taxon>
        <taxon>Bacillati</taxon>
        <taxon>Actinomycetota</taxon>
        <taxon>Actinomycetes</taxon>
        <taxon>Kitasatosporales</taxon>
        <taxon>Streptomycetaceae</taxon>
        <taxon>Streptomyces</taxon>
    </lineage>
</organism>
<dbReference type="PANTHER" id="PTHR39335">
    <property type="entry name" value="BLL4220 PROTEIN"/>
    <property type="match status" value="1"/>
</dbReference>
<feature type="signal peptide" evidence="1">
    <location>
        <begin position="1"/>
        <end position="31"/>
    </location>
</feature>
<dbReference type="PROSITE" id="PS51257">
    <property type="entry name" value="PROKAR_LIPOPROTEIN"/>
    <property type="match status" value="1"/>
</dbReference>
<comment type="caution">
    <text evidence="2">The sequence shown here is derived from an EMBL/GenBank/DDBJ whole genome shotgun (WGS) entry which is preliminary data.</text>
</comment>
<dbReference type="InterPro" id="IPR005297">
    <property type="entry name" value="Lipoprotein_repeat"/>
</dbReference>
<feature type="chain" id="PRO_5045101972" description="Lipoprotein with Yx(FWY)xxD motif" evidence="1">
    <location>
        <begin position="32"/>
        <end position="177"/>
    </location>
</feature>